<dbReference type="Proteomes" id="UP001202867">
    <property type="component" value="Unassembled WGS sequence"/>
</dbReference>
<dbReference type="Gene3D" id="3.30.429.10">
    <property type="entry name" value="Macrophage Migration Inhibitory Factor"/>
    <property type="match status" value="2"/>
</dbReference>
<dbReference type="SUPFAM" id="SSF55331">
    <property type="entry name" value="Tautomerase/MIF"/>
    <property type="match status" value="1"/>
</dbReference>
<proteinExistence type="predicted"/>
<organism evidence="1 2">
    <name type="scientific">Ancylobacter koreensis</name>
    <dbReference type="NCBI Taxonomy" id="266121"/>
    <lineage>
        <taxon>Bacteria</taxon>
        <taxon>Pseudomonadati</taxon>
        <taxon>Pseudomonadota</taxon>
        <taxon>Alphaproteobacteria</taxon>
        <taxon>Hyphomicrobiales</taxon>
        <taxon>Xanthobacteraceae</taxon>
        <taxon>Ancylobacter</taxon>
    </lineage>
</organism>
<dbReference type="EMBL" id="JALKCG010000001">
    <property type="protein sequence ID" value="MCK0207442.1"/>
    <property type="molecule type" value="Genomic_DNA"/>
</dbReference>
<dbReference type="InterPro" id="IPR014347">
    <property type="entry name" value="Tautomerase/MIF_sf"/>
</dbReference>
<gene>
    <name evidence="1" type="ORF">MWN33_05275</name>
</gene>
<sequence length="144" mass="15253">MPMIQIRFAAPASSPATGLEAGIAARAAALAAQWLGKDPTVTAVLVERAEAHHWFVGGRSLAQEGLAASWLDIRVTEGTNTKDEKAAFVAATFAAMAELLGPLHPESYVHVVEARADAYGYGGLTQERRYIAARPAPDSARPRS</sequence>
<reference evidence="2" key="1">
    <citation type="submission" date="2023-07" db="EMBL/GenBank/DDBJ databases">
        <title>Ancylobacter moscoviensis sp. nov., facultatively methylotrophic bacteria from activated sludge and the reclassification of Starkeya novella (Starkey 1934) Kelly et al. 2000 as Ancylobacter novellus comb. nov., Starkeya koreensis Im et al. 2006 as Ancylobacter koreensis comb.nov., Angulomicrobium tetraedrale Vasil'eva et al. 1986 as Ancylobacter tetraedralis comb. nov., Angulomicrobium amanitiforme Fritz et al. 2004 as Ancylobacter amanitiformis comb. nov. and Methylorhabdus multivorans Doronina et al. 1996 as Ancylobacter multivorans comb. nov. and emended description of the genus Ancylobacter.</title>
        <authorList>
            <person name="Doronina N."/>
            <person name="Chemodurova A."/>
            <person name="Grouzdev D."/>
            <person name="Koziaeva V."/>
            <person name="Shi W."/>
            <person name="Wu L."/>
            <person name="Kaparullina E."/>
        </authorList>
    </citation>
    <scope>NUCLEOTIDE SEQUENCE [LARGE SCALE GENOMIC DNA]</scope>
    <source>
        <strain evidence="2">Jip08</strain>
    </source>
</reference>
<protein>
    <submittedName>
        <fullName evidence="1">4-oxalocrotonate tautomerase</fullName>
    </submittedName>
</protein>
<evidence type="ECO:0000313" key="2">
    <source>
        <dbReference type="Proteomes" id="UP001202867"/>
    </source>
</evidence>
<comment type="caution">
    <text evidence="1">The sequence shown here is derived from an EMBL/GenBank/DDBJ whole genome shotgun (WGS) entry which is preliminary data.</text>
</comment>
<accession>A0ABT0DJI7</accession>
<name>A0ABT0DJI7_9HYPH</name>
<dbReference type="PANTHER" id="PTHR35530:SF1">
    <property type="entry name" value="2-HYDROXYMUCONATE TAUTOMERASE"/>
    <property type="match status" value="1"/>
</dbReference>
<dbReference type="RefSeq" id="WP_247199349.1">
    <property type="nucleotide sequence ID" value="NZ_JALKCG010000001.1"/>
</dbReference>
<evidence type="ECO:0000313" key="1">
    <source>
        <dbReference type="EMBL" id="MCK0207442.1"/>
    </source>
</evidence>
<dbReference type="PANTHER" id="PTHR35530">
    <property type="entry name" value="TAUTOMERASE-RELATED"/>
    <property type="match status" value="1"/>
</dbReference>
<keyword evidence="2" id="KW-1185">Reference proteome</keyword>